<feature type="region of interest" description="Disordered" evidence="1">
    <location>
        <begin position="330"/>
        <end position="379"/>
    </location>
</feature>
<organism evidence="2 3">
    <name type="scientific">Microdochium bolleyi</name>
    <dbReference type="NCBI Taxonomy" id="196109"/>
    <lineage>
        <taxon>Eukaryota</taxon>
        <taxon>Fungi</taxon>
        <taxon>Dikarya</taxon>
        <taxon>Ascomycota</taxon>
        <taxon>Pezizomycotina</taxon>
        <taxon>Sordariomycetes</taxon>
        <taxon>Xylariomycetidae</taxon>
        <taxon>Xylariales</taxon>
        <taxon>Microdochiaceae</taxon>
        <taxon>Microdochium</taxon>
    </lineage>
</organism>
<name>A0A136IQT7_9PEZI</name>
<dbReference type="OrthoDB" id="5985073at2759"/>
<evidence type="ECO:0000313" key="2">
    <source>
        <dbReference type="EMBL" id="KXJ87069.1"/>
    </source>
</evidence>
<reference evidence="3" key="1">
    <citation type="submission" date="2016-02" db="EMBL/GenBank/DDBJ databases">
        <title>Draft genome sequence of Microdochium bolleyi, a fungal endophyte of beachgrass.</title>
        <authorList>
            <consortium name="DOE Joint Genome Institute"/>
            <person name="David A.S."/>
            <person name="May G."/>
            <person name="Haridas S."/>
            <person name="Lim J."/>
            <person name="Wang M."/>
            <person name="Labutti K."/>
            <person name="Lipzen A."/>
            <person name="Barry K."/>
            <person name="Grigoriev I.V."/>
        </authorList>
    </citation>
    <scope>NUCLEOTIDE SEQUENCE [LARGE SCALE GENOMIC DNA]</scope>
    <source>
        <strain evidence="3">J235TASD1</strain>
    </source>
</reference>
<sequence>MPFRAPDTNLGGRPQVQIQHITSPAGTAQRFVYKVAMPQLLNSDDEPLPCYEPAEETTAISAHLSSQVYTVFQQIVSYRPPPDNAAAPVGHELSICIKPDTFQKEPYCLHRKYNSRRLQLYHPELLPDLPSVRSLTVSSLPDYHGTWERETYSVRLLSPLWPMQCLVHLPRAEELRLPWMWERPMPGCMPSRVVREHYTRPWEGPLRDARHDFGAAMAEQDKYLCGRIPASLTHAALHFWTPRQSAKEDQAIPRPNLIHPAEGDRDPVSTGLRILARQLRFLDLRALVTKDLFPATEAYEEHHQWRHMRRMRIEFHPLRPDGRWYFIGPHDEDPHDSEEGGFRITEEHYPPESDTEEDEDLDMEFDNDPKGGSESDNLPDMFRIEPFSMPLRETDPNFEDEALDQTKMVVAAEPSGVLKYGVYDISLPLLLSSEEHPLPCHEPAEERAAVSAHVSARIHAYYKQIAAYYAGLVNPPADVWLTFFVQPQGFEHNPECEHRNNHARRLQLHEDGRWYFIGPSGEDPHDSQGGYDISEKHYPREFDTAEDEDLDVEYGNDPDGGSEYDALPDMFRIKPHREKIEPLLVAFAKALTGMPSLEDAEMFAYLTWHPADQRKEEYISPNNLRTHTHRWGVKFVAGRGEKASDEAGPVVQWQVGDWRPSQDVLGLFGSLGRQEWLDLKFEKDRNPPPGNHTVLD</sequence>
<protein>
    <submittedName>
        <fullName evidence="2">Uncharacterized protein</fullName>
    </submittedName>
</protein>
<gene>
    <name evidence="2" type="ORF">Micbo1qcDRAFT_236547</name>
</gene>
<feature type="compositionally biased region" description="Acidic residues" evidence="1">
    <location>
        <begin position="353"/>
        <end position="366"/>
    </location>
</feature>
<dbReference type="STRING" id="196109.A0A136IQT7"/>
<proteinExistence type="predicted"/>
<keyword evidence="3" id="KW-1185">Reference proteome</keyword>
<dbReference type="Proteomes" id="UP000070501">
    <property type="component" value="Unassembled WGS sequence"/>
</dbReference>
<feature type="compositionally biased region" description="Basic and acidic residues" evidence="1">
    <location>
        <begin position="330"/>
        <end position="351"/>
    </location>
</feature>
<evidence type="ECO:0000256" key="1">
    <source>
        <dbReference type="SAM" id="MobiDB-lite"/>
    </source>
</evidence>
<evidence type="ECO:0000313" key="3">
    <source>
        <dbReference type="Proteomes" id="UP000070501"/>
    </source>
</evidence>
<dbReference type="InParanoid" id="A0A136IQT7"/>
<dbReference type="EMBL" id="KQ964264">
    <property type="protein sequence ID" value="KXJ87069.1"/>
    <property type="molecule type" value="Genomic_DNA"/>
</dbReference>
<accession>A0A136IQT7</accession>
<dbReference type="AlphaFoldDB" id="A0A136IQT7"/>